<dbReference type="Pfam" id="PF05036">
    <property type="entry name" value="SPOR"/>
    <property type="match status" value="1"/>
</dbReference>
<dbReference type="Gene3D" id="3.30.70.1070">
    <property type="entry name" value="Sporulation related repeat"/>
    <property type="match status" value="1"/>
</dbReference>
<evidence type="ECO:0000256" key="1">
    <source>
        <dbReference type="SAM" id="MobiDB-lite"/>
    </source>
</evidence>
<feature type="region of interest" description="Disordered" evidence="1">
    <location>
        <begin position="1"/>
        <end position="183"/>
    </location>
</feature>
<dbReference type="Proteomes" id="UP000715095">
    <property type="component" value="Unassembled WGS sequence"/>
</dbReference>
<feature type="compositionally biased region" description="Low complexity" evidence="1">
    <location>
        <begin position="71"/>
        <end position="84"/>
    </location>
</feature>
<keyword evidence="4" id="KW-1185">Reference proteome</keyword>
<feature type="region of interest" description="Disordered" evidence="1">
    <location>
        <begin position="302"/>
        <end position="404"/>
    </location>
</feature>
<evidence type="ECO:0000259" key="2">
    <source>
        <dbReference type="PROSITE" id="PS51724"/>
    </source>
</evidence>
<dbReference type="InterPro" id="IPR036680">
    <property type="entry name" value="SPOR-like_sf"/>
</dbReference>
<feature type="compositionally biased region" description="Basic and acidic residues" evidence="1">
    <location>
        <begin position="134"/>
        <end position="155"/>
    </location>
</feature>
<feature type="region of interest" description="Disordered" evidence="1">
    <location>
        <begin position="195"/>
        <end position="242"/>
    </location>
</feature>
<dbReference type="SUPFAM" id="SSF110997">
    <property type="entry name" value="Sporulation related repeat"/>
    <property type="match status" value="1"/>
</dbReference>
<dbReference type="RefSeq" id="WP_205103435.1">
    <property type="nucleotide sequence ID" value="NZ_JACJJC010000013.1"/>
</dbReference>
<feature type="compositionally biased region" description="Low complexity" evidence="1">
    <location>
        <begin position="30"/>
        <end position="45"/>
    </location>
</feature>
<accession>A0ABS2DT46</accession>
<gene>
    <name evidence="3" type="ORF">H6A60_08450</name>
</gene>
<name>A0ABS2DT46_9BURK</name>
<feature type="domain" description="SPOR" evidence="2">
    <location>
        <begin position="407"/>
        <end position="486"/>
    </location>
</feature>
<proteinExistence type="predicted"/>
<sequence length="487" mass="50526">MSFFNPFRKNPQSRDERREPSANGLRDDASGAAPASSGAPTSAPWGEPPRAMPGEPAQTPQTVRLGADGVSPSSAGALSSAPQSTGGIPPAFEEVKPAREAFDPYGIAAQAQAAEKAQARERAAAETAPAAFETKVEPDPVDLRTPVEEPAKADGDSGIDALSGASIHLEGAARSPEPASPVLDLDMPAAAQAFEEDAPAKKTASQTRARKRFEAVQPEEPEEPIEEHVISEPQAAPEKRRKVPLVRELTEDEIIARRRTKHRLVGAAALLLAVVVAAPFILDSESSFETAAIDTTIPSVSDNTATLEVPPVPPDAVDVPDPIEASDSAAASAPSVPTGAAEGAAAGAAKTAAQDKPKADGAQKPDGKAAKPDSKTEAKSNAQPQKAEGKTEEKVKKPAAPSVGIAPPTGKGFYVQVMATSSELEAERTVKKLALLGLPAYRAAVDRKATTLWRVRVGLYKTKKEAEGVVGTIVLNGIASKPIVGLQ</sequence>
<reference evidence="3 4" key="1">
    <citation type="journal article" date="2021" name="Sci. Rep.">
        <title>The distribution of antibiotic resistance genes in chicken gut microbiota commensals.</title>
        <authorList>
            <person name="Juricova H."/>
            <person name="Matiasovicova J."/>
            <person name="Kubasova T."/>
            <person name="Cejkova D."/>
            <person name="Rychlik I."/>
        </authorList>
    </citation>
    <scope>NUCLEOTIDE SEQUENCE [LARGE SCALE GENOMIC DNA]</scope>
    <source>
        <strain evidence="3 4">An829</strain>
    </source>
</reference>
<feature type="compositionally biased region" description="Basic and acidic residues" evidence="1">
    <location>
        <begin position="387"/>
        <end position="396"/>
    </location>
</feature>
<protein>
    <submittedName>
        <fullName evidence="3">SPOR domain-containing protein</fullName>
    </submittedName>
</protein>
<organism evidence="3 4">
    <name type="scientific">Sutterella massiliensis</name>
    <dbReference type="NCBI Taxonomy" id="1816689"/>
    <lineage>
        <taxon>Bacteria</taxon>
        <taxon>Pseudomonadati</taxon>
        <taxon>Pseudomonadota</taxon>
        <taxon>Betaproteobacteria</taxon>
        <taxon>Burkholderiales</taxon>
        <taxon>Sutterellaceae</taxon>
        <taxon>Sutterella</taxon>
    </lineage>
</organism>
<comment type="caution">
    <text evidence="3">The sequence shown here is derived from an EMBL/GenBank/DDBJ whole genome shotgun (WGS) entry which is preliminary data.</text>
</comment>
<evidence type="ECO:0000313" key="4">
    <source>
        <dbReference type="Proteomes" id="UP000715095"/>
    </source>
</evidence>
<dbReference type="EMBL" id="JACJJC010000013">
    <property type="protein sequence ID" value="MBM6704510.1"/>
    <property type="molecule type" value="Genomic_DNA"/>
</dbReference>
<dbReference type="PROSITE" id="PS51724">
    <property type="entry name" value="SPOR"/>
    <property type="match status" value="1"/>
</dbReference>
<feature type="compositionally biased region" description="Basic and acidic residues" evidence="1">
    <location>
        <begin position="12"/>
        <end position="29"/>
    </location>
</feature>
<feature type="compositionally biased region" description="Basic and acidic residues" evidence="1">
    <location>
        <begin position="93"/>
        <end position="102"/>
    </location>
</feature>
<feature type="compositionally biased region" description="Low complexity" evidence="1">
    <location>
        <begin position="315"/>
        <end position="352"/>
    </location>
</feature>
<feature type="compositionally biased region" description="Basic and acidic residues" evidence="1">
    <location>
        <begin position="353"/>
        <end position="378"/>
    </location>
</feature>
<dbReference type="InterPro" id="IPR007730">
    <property type="entry name" value="SPOR-like_dom"/>
</dbReference>
<evidence type="ECO:0000313" key="3">
    <source>
        <dbReference type="EMBL" id="MBM6704510.1"/>
    </source>
</evidence>